<accession>A0ABY6LFR7</accession>
<keyword evidence="3" id="KW-1185">Reference proteome</keyword>
<dbReference type="Proteomes" id="UP001235939">
    <property type="component" value="Chromosome 17"/>
</dbReference>
<feature type="compositionally biased region" description="Basic and acidic residues" evidence="1">
    <location>
        <begin position="730"/>
        <end position="741"/>
    </location>
</feature>
<sequence>MAYTAMIIMESLRDRFVAGIIDTPTQKKLLQEEGLTFEGALDIALSAESADNDLRNLKRSEDAHRSPQHLHAINNPCKHCDAWIHPRLFIGHDNNNNINPLPFGITWPGQTAASVRSHGGSGTLTVYKCHVHMAHGILSQITDCGLGSPVFIGPLLQPTKMLKIAVFLPLFVLTCATGIFFNKLKPPTNQIRFCVISDQPLRLQSQCVLCAKNQFAQTLESCTGLDTNTVNNLNITVLQGFCIIVECLEDESFSLQVDKSEGCLVGSTHYGDNVEDEWFIVFLLIQLTKEDPNLVVKVEDSDGEFLLIEVADHLPNWVDPETAVNRVYLYRGQLHLVPRTLLKEEVTVEEAIEAVRSQPDKTQASPKIQAGLQARIQEFPSKMYELHHRTHCYVPHAVASILKQDKSLISAAVQAFCHRDPQSMKVCQAMKYFPPETRVMTEVTFTRCLYAQLRHQDYTPSPTVGWKLPPLNSPDFVSHSLGMKLACGFELLAANGSPPSTEESPDDLCSGPRWDTFLAGLKDRNYFQGEIEGSRLHQYLMAEAKSYFANTMATPQLDVPMKVSDRVHRLLANLAHSYEELQRAENFLYPPDDDSWLTLSQEELEELLNKHYGTAVQPPESKAGEVITNTLKTFLAHSGEVEGAEVPAQTGPVSFDPDTFAETVKSMLDFLIPEDEDHASSSDMSGYSDEEENAEHLEERGDVPDPAMVQYMGQMDRELYGTTIGQSFEHQPKTSETQKEVQEDDIDNDDDEFRPVDINLTALKNILESYSSQQGLPGPVSNLFGMMGVPLPQDNESSP</sequence>
<evidence type="ECO:0000313" key="3">
    <source>
        <dbReference type="Proteomes" id="UP001235939"/>
    </source>
</evidence>
<dbReference type="PANTHER" id="PTHR13060">
    <property type="entry name" value="SGT1 PROTEIN HSGT1 SUPPRESSOR OF GCR2"/>
    <property type="match status" value="1"/>
</dbReference>
<feature type="compositionally biased region" description="Basic and acidic residues" evidence="1">
    <location>
        <begin position="694"/>
        <end position="703"/>
    </location>
</feature>
<feature type="compositionally biased region" description="Acidic residues" evidence="1">
    <location>
        <begin position="742"/>
        <end position="752"/>
    </location>
</feature>
<name>A0ABY6LFR7_9ARAC</name>
<proteinExistence type="predicted"/>
<evidence type="ECO:0000256" key="1">
    <source>
        <dbReference type="SAM" id="MobiDB-lite"/>
    </source>
</evidence>
<evidence type="ECO:0000313" key="2">
    <source>
        <dbReference type="EMBL" id="UYV79534.1"/>
    </source>
</evidence>
<dbReference type="InterPro" id="IPR010770">
    <property type="entry name" value="Ecd"/>
</dbReference>
<gene>
    <name evidence="2" type="ORF">LAZ67_17003046</name>
</gene>
<reference evidence="2 3" key="1">
    <citation type="submission" date="2022-01" db="EMBL/GenBank/DDBJ databases">
        <title>A chromosomal length assembly of Cordylochernes scorpioides.</title>
        <authorList>
            <person name="Zeh D."/>
            <person name="Zeh J."/>
        </authorList>
    </citation>
    <scope>NUCLEOTIDE SEQUENCE [LARGE SCALE GENOMIC DNA]</scope>
    <source>
        <strain evidence="2">IN4F17</strain>
        <tissue evidence="2">Whole Body</tissue>
    </source>
</reference>
<dbReference type="EMBL" id="CP092879">
    <property type="protein sequence ID" value="UYV79534.1"/>
    <property type="molecule type" value="Genomic_DNA"/>
</dbReference>
<protein>
    <submittedName>
        <fullName evidence="2">ECD</fullName>
    </submittedName>
</protein>
<feature type="region of interest" description="Disordered" evidence="1">
    <location>
        <begin position="728"/>
        <end position="753"/>
    </location>
</feature>
<dbReference type="Pfam" id="PF07093">
    <property type="entry name" value="SGT1"/>
    <property type="match status" value="1"/>
</dbReference>
<organism evidence="2 3">
    <name type="scientific">Cordylochernes scorpioides</name>
    <dbReference type="NCBI Taxonomy" id="51811"/>
    <lineage>
        <taxon>Eukaryota</taxon>
        <taxon>Metazoa</taxon>
        <taxon>Ecdysozoa</taxon>
        <taxon>Arthropoda</taxon>
        <taxon>Chelicerata</taxon>
        <taxon>Arachnida</taxon>
        <taxon>Pseudoscorpiones</taxon>
        <taxon>Cheliferoidea</taxon>
        <taxon>Chernetidae</taxon>
        <taxon>Cordylochernes</taxon>
    </lineage>
</organism>
<dbReference type="PANTHER" id="PTHR13060:SF0">
    <property type="entry name" value="PROTEIN ECDYSONELESS HOMOLOG"/>
    <property type="match status" value="1"/>
</dbReference>
<feature type="region of interest" description="Disordered" evidence="1">
    <location>
        <begin position="676"/>
        <end position="705"/>
    </location>
</feature>